<comment type="similarity">
    <text evidence="3 7">Belongs to the IspD/TarI cytidylyltransferase family. IspD subfamily.</text>
</comment>
<evidence type="ECO:0000256" key="7">
    <source>
        <dbReference type="HAMAP-Rule" id="MF_00108"/>
    </source>
</evidence>
<dbReference type="EMBL" id="JAKKDL010000004">
    <property type="protein sequence ID" value="MCF7529616.1"/>
    <property type="molecule type" value="Genomic_DNA"/>
</dbReference>
<keyword evidence="4 7" id="KW-0808">Transferase</keyword>
<dbReference type="RefSeq" id="WP_237092133.1">
    <property type="nucleotide sequence ID" value="NZ_JAKKDL010000001.1"/>
</dbReference>
<feature type="site" description="Positions MEP for the nucleophilic attack" evidence="7">
    <location>
        <position position="214"/>
    </location>
</feature>
<dbReference type="InterPro" id="IPR029044">
    <property type="entry name" value="Nucleotide-diphossugar_trans"/>
</dbReference>
<reference evidence="8" key="1">
    <citation type="submission" date="2022-01" db="EMBL/GenBank/DDBJ databases">
        <title>Neisseria sp. ZJ104.</title>
        <authorList>
            <person name="Yang C."/>
        </authorList>
    </citation>
    <scope>NUCLEOTIDE SEQUENCE</scope>
    <source>
        <strain evidence="8">ZJ104</strain>
    </source>
</reference>
<accession>A0AAW5AMU6</accession>
<comment type="pathway">
    <text evidence="2 7">Isoprenoid biosynthesis; isopentenyl diphosphate biosynthesis via DXP pathway; isopentenyl diphosphate from 1-deoxy-D-xylulose 5-phosphate: step 2/6.</text>
</comment>
<dbReference type="EMBL" id="JAKKDL010000001">
    <property type="protein sequence ID" value="MCF7528758.1"/>
    <property type="molecule type" value="Genomic_DNA"/>
</dbReference>
<dbReference type="NCBIfam" id="TIGR00453">
    <property type="entry name" value="ispD"/>
    <property type="match status" value="1"/>
</dbReference>
<dbReference type="GO" id="GO:0050518">
    <property type="term" value="F:2-C-methyl-D-erythritol 4-phosphate cytidylyltransferase activity"/>
    <property type="evidence" value="ECO:0007669"/>
    <property type="project" value="UniProtKB-UniRule"/>
</dbReference>
<comment type="catalytic activity">
    <reaction evidence="1 7">
        <text>2-C-methyl-D-erythritol 4-phosphate + CTP + H(+) = 4-CDP-2-C-methyl-D-erythritol + diphosphate</text>
        <dbReference type="Rhea" id="RHEA:13429"/>
        <dbReference type="ChEBI" id="CHEBI:15378"/>
        <dbReference type="ChEBI" id="CHEBI:33019"/>
        <dbReference type="ChEBI" id="CHEBI:37563"/>
        <dbReference type="ChEBI" id="CHEBI:57823"/>
        <dbReference type="ChEBI" id="CHEBI:58262"/>
        <dbReference type="EC" id="2.7.7.60"/>
    </reaction>
</comment>
<evidence type="ECO:0000256" key="3">
    <source>
        <dbReference type="ARBA" id="ARBA00009789"/>
    </source>
</evidence>
<evidence type="ECO:0000256" key="1">
    <source>
        <dbReference type="ARBA" id="ARBA00001282"/>
    </source>
</evidence>
<comment type="caution">
    <text evidence="8">The sequence shown here is derived from an EMBL/GenBank/DDBJ whole genome shotgun (WGS) entry which is preliminary data.</text>
</comment>
<dbReference type="GO" id="GO:0019288">
    <property type="term" value="P:isopentenyl diphosphate biosynthetic process, methylerythritol 4-phosphate pathway"/>
    <property type="evidence" value="ECO:0007669"/>
    <property type="project" value="UniProtKB-UniRule"/>
</dbReference>
<name>A0AAW5AMU6_9NEIS</name>
<feature type="site" description="Transition state stabilizer" evidence="7">
    <location>
        <position position="25"/>
    </location>
</feature>
<sequence length="235" mass="25055">MNHRQNIVLIPAAGSGSRFGAAKPKQYIEINGKTVLQHTVDIFERQPQIARIAVIVSPDCAAEFARFQTASAKTQIFAVGGDTRAQTVKNGVDTLLAQGLAQPDDNILVHDAARCCLPPEALQRLLATAADRPEGGILAVPVADTLKRGQSGAIAATVDRSGLWQAQTPQLFRAALLRQALSVSDLNGITDEASAVEKLGVRPLLVAGDIRNLKLTLPQDEYLVRLLLNAAEQAV</sequence>
<evidence type="ECO:0000256" key="5">
    <source>
        <dbReference type="ARBA" id="ARBA00022695"/>
    </source>
</evidence>
<dbReference type="InterPro" id="IPR001228">
    <property type="entry name" value="IspD"/>
</dbReference>
<dbReference type="AlphaFoldDB" id="A0AAW5AMU6"/>
<proteinExistence type="inferred from homology"/>
<dbReference type="InterPro" id="IPR018294">
    <property type="entry name" value="ISPD_synthase_CS"/>
</dbReference>
<evidence type="ECO:0000256" key="2">
    <source>
        <dbReference type="ARBA" id="ARBA00004787"/>
    </source>
</evidence>
<dbReference type="FunFam" id="3.90.550.10:FF:000003">
    <property type="entry name" value="2-C-methyl-D-erythritol 4-phosphate cytidylyltransferase"/>
    <property type="match status" value="1"/>
</dbReference>
<dbReference type="InterPro" id="IPR034683">
    <property type="entry name" value="IspD/TarI"/>
</dbReference>
<dbReference type="SUPFAM" id="SSF53448">
    <property type="entry name" value="Nucleotide-diphospho-sugar transferases"/>
    <property type="match status" value="1"/>
</dbReference>
<evidence type="ECO:0000256" key="4">
    <source>
        <dbReference type="ARBA" id="ARBA00022679"/>
    </source>
</evidence>
<protein>
    <recommendedName>
        <fullName evidence="7">2-C-methyl-D-erythritol 4-phosphate cytidylyltransferase</fullName>
        <ecNumber evidence="7">2.7.7.60</ecNumber>
    </recommendedName>
    <alternativeName>
        <fullName evidence="7">4-diphosphocytidyl-2C-methyl-D-erythritol synthase</fullName>
    </alternativeName>
    <alternativeName>
        <fullName evidence="7">MEP cytidylyltransferase</fullName>
        <shortName evidence="7">MCT</shortName>
    </alternativeName>
</protein>
<dbReference type="PANTHER" id="PTHR32125:SF4">
    <property type="entry name" value="2-C-METHYL-D-ERYTHRITOL 4-PHOSPHATE CYTIDYLYLTRANSFERASE, CHLOROPLASTIC"/>
    <property type="match status" value="1"/>
</dbReference>
<dbReference type="InterPro" id="IPR050088">
    <property type="entry name" value="IspD/TarI_cytidylyltransf_bact"/>
</dbReference>
<dbReference type="Pfam" id="PF01128">
    <property type="entry name" value="IspD"/>
    <property type="match status" value="1"/>
</dbReference>
<dbReference type="PANTHER" id="PTHR32125">
    <property type="entry name" value="2-C-METHYL-D-ERYTHRITOL 4-PHOSPHATE CYTIDYLYLTRANSFERASE, CHLOROPLASTIC"/>
    <property type="match status" value="1"/>
</dbReference>
<keyword evidence="5 7" id="KW-0548">Nucleotidyltransferase</keyword>
<dbReference type="PROSITE" id="PS01295">
    <property type="entry name" value="ISPD"/>
    <property type="match status" value="1"/>
</dbReference>
<gene>
    <name evidence="7 8" type="primary">ispD</name>
    <name evidence="8" type="ORF">L4H06_00685</name>
    <name evidence="9" type="ORF">L4H06_05200</name>
</gene>
<evidence type="ECO:0000256" key="6">
    <source>
        <dbReference type="ARBA" id="ARBA00023229"/>
    </source>
</evidence>
<dbReference type="HAMAP" id="MF_00108">
    <property type="entry name" value="IspD"/>
    <property type="match status" value="1"/>
</dbReference>
<dbReference type="EC" id="2.7.7.60" evidence="7"/>
<feature type="site" description="Positions MEP for the nucleophilic attack" evidence="7">
    <location>
        <position position="160"/>
    </location>
</feature>
<feature type="site" description="Transition state stabilizer" evidence="7">
    <location>
        <position position="18"/>
    </location>
</feature>
<organism evidence="8 10">
    <name type="scientific">Neisseria lisongii</name>
    <dbReference type="NCBI Taxonomy" id="2912188"/>
    <lineage>
        <taxon>Bacteria</taxon>
        <taxon>Pseudomonadati</taxon>
        <taxon>Pseudomonadota</taxon>
        <taxon>Betaproteobacteria</taxon>
        <taxon>Neisseriales</taxon>
        <taxon>Neisseriaceae</taxon>
        <taxon>Neisseria</taxon>
    </lineage>
</organism>
<evidence type="ECO:0000313" key="10">
    <source>
        <dbReference type="Proteomes" id="UP001201397"/>
    </source>
</evidence>
<evidence type="ECO:0000313" key="8">
    <source>
        <dbReference type="EMBL" id="MCF7528758.1"/>
    </source>
</evidence>
<dbReference type="Gene3D" id="3.90.550.10">
    <property type="entry name" value="Spore Coat Polysaccharide Biosynthesis Protein SpsA, Chain A"/>
    <property type="match status" value="1"/>
</dbReference>
<evidence type="ECO:0000313" key="9">
    <source>
        <dbReference type="EMBL" id="MCF7529616.1"/>
    </source>
</evidence>
<dbReference type="Proteomes" id="UP001201397">
    <property type="component" value="Unassembled WGS sequence"/>
</dbReference>
<keyword evidence="6 7" id="KW-0414">Isoprene biosynthesis</keyword>
<comment type="function">
    <text evidence="7">Catalyzes the formation of 4-diphosphocytidyl-2-C-methyl-D-erythritol from CTP and 2-C-methyl-D-erythritol 4-phosphate (MEP).</text>
</comment>
<dbReference type="CDD" id="cd02516">
    <property type="entry name" value="CDP-ME_synthetase"/>
    <property type="match status" value="1"/>
</dbReference>